<evidence type="ECO:0000256" key="3">
    <source>
        <dbReference type="ARBA" id="ARBA00007351"/>
    </source>
</evidence>
<evidence type="ECO:0000256" key="10">
    <source>
        <dbReference type="ARBA" id="ARBA00040623"/>
    </source>
</evidence>
<dbReference type="Gene3D" id="4.10.51.10">
    <property type="entry name" value="Cytochrome C Oxidase, chain K"/>
    <property type="match status" value="1"/>
</dbReference>
<dbReference type="InterPro" id="IPR008433">
    <property type="entry name" value="Cyt_c_oxidase_suVIIB"/>
</dbReference>
<keyword evidence="7 12" id="KW-1133">Transmembrane helix</keyword>
<dbReference type="AlphaFoldDB" id="A0A8C4NDS8"/>
<reference evidence="13" key="2">
    <citation type="submission" date="2025-09" db="UniProtKB">
        <authorList>
            <consortium name="Ensembl"/>
        </authorList>
    </citation>
    <scope>IDENTIFICATION</scope>
</reference>
<evidence type="ECO:0000256" key="2">
    <source>
        <dbReference type="ARBA" id="ARBA00004673"/>
    </source>
</evidence>
<dbReference type="UniPathway" id="UPA00705"/>
<accession>A0A8C4NDS8</accession>
<keyword evidence="5" id="KW-0999">Mitochondrion inner membrane</keyword>
<dbReference type="Ensembl" id="ENSEBUT00000003166.1">
    <property type="protein sequence ID" value="ENSEBUP00000002803.1"/>
    <property type="gene ID" value="ENSEBUG00000002106.1"/>
</dbReference>
<sequence>MRDAAKNHFHKNYRIRIFTKIKSSLSHTRPVQVSTSSMFHEKYGNAIMASGILFCVSVWTYVCTQADIPWGWSPVGRVTPKPYNN</sequence>
<evidence type="ECO:0000256" key="12">
    <source>
        <dbReference type="SAM" id="Phobius"/>
    </source>
</evidence>
<comment type="similarity">
    <text evidence="3">Belongs to the cytochrome c oxidase VIIb family.</text>
</comment>
<dbReference type="GO" id="GO:0005743">
    <property type="term" value="C:mitochondrial inner membrane"/>
    <property type="evidence" value="ECO:0007669"/>
    <property type="project" value="UniProtKB-SubCell"/>
</dbReference>
<feature type="transmembrane region" description="Helical" evidence="12">
    <location>
        <begin position="43"/>
        <end position="62"/>
    </location>
</feature>
<dbReference type="OMA" id="QIRARQS"/>
<dbReference type="GO" id="GO:0006123">
    <property type="term" value="P:mitochondrial electron transport, cytochrome c to oxygen"/>
    <property type="evidence" value="ECO:0007669"/>
    <property type="project" value="InterPro"/>
</dbReference>
<name>A0A8C4NDS8_EPTBU</name>
<dbReference type="SUPFAM" id="SSF81423">
    <property type="entry name" value="Mitochondrial cytochrome c oxidase subunit VIIb"/>
    <property type="match status" value="1"/>
</dbReference>
<reference evidence="13" key="1">
    <citation type="submission" date="2025-08" db="UniProtKB">
        <authorList>
            <consortium name="Ensembl"/>
        </authorList>
    </citation>
    <scope>IDENTIFICATION</scope>
</reference>
<evidence type="ECO:0000256" key="7">
    <source>
        <dbReference type="ARBA" id="ARBA00022989"/>
    </source>
</evidence>
<evidence type="ECO:0000256" key="11">
    <source>
        <dbReference type="ARBA" id="ARBA00041642"/>
    </source>
</evidence>
<comment type="pathway">
    <text evidence="2">Energy metabolism; oxidative phosphorylation.</text>
</comment>
<evidence type="ECO:0000256" key="4">
    <source>
        <dbReference type="ARBA" id="ARBA00022692"/>
    </source>
</evidence>
<dbReference type="PANTHER" id="PTHR16716">
    <property type="entry name" value="CYTOCHROME C OXIDASE SUBUNIT 7B, MITOCHONDRIAL"/>
    <property type="match status" value="1"/>
</dbReference>
<dbReference type="GeneTree" id="ENSGT00940000169781"/>
<evidence type="ECO:0000313" key="14">
    <source>
        <dbReference type="Proteomes" id="UP000694388"/>
    </source>
</evidence>
<comment type="subcellular location">
    <subcellularLocation>
        <location evidence="1">Mitochondrion inner membrane</location>
        <topology evidence="1">Single-pass membrane protein</topology>
    </subcellularLocation>
</comment>
<keyword evidence="8" id="KW-0496">Mitochondrion</keyword>
<evidence type="ECO:0000256" key="5">
    <source>
        <dbReference type="ARBA" id="ARBA00022792"/>
    </source>
</evidence>
<evidence type="ECO:0000256" key="6">
    <source>
        <dbReference type="ARBA" id="ARBA00022946"/>
    </source>
</evidence>
<evidence type="ECO:0000313" key="13">
    <source>
        <dbReference type="Ensembl" id="ENSEBUP00000002803.1"/>
    </source>
</evidence>
<evidence type="ECO:0000256" key="8">
    <source>
        <dbReference type="ARBA" id="ARBA00023128"/>
    </source>
</evidence>
<dbReference type="Proteomes" id="UP000694388">
    <property type="component" value="Unplaced"/>
</dbReference>
<dbReference type="PANTHER" id="PTHR16716:SF0">
    <property type="entry name" value="CYTOCHROME C OXIDASE SUBUNIT 7B, MITOCHONDRIAL"/>
    <property type="match status" value="1"/>
</dbReference>
<keyword evidence="4 12" id="KW-0812">Transmembrane</keyword>
<evidence type="ECO:0000256" key="9">
    <source>
        <dbReference type="ARBA" id="ARBA00023136"/>
    </source>
</evidence>
<keyword evidence="14" id="KW-1185">Reference proteome</keyword>
<evidence type="ECO:0000256" key="1">
    <source>
        <dbReference type="ARBA" id="ARBA00004434"/>
    </source>
</evidence>
<proteinExistence type="inferred from homology"/>
<organism evidence="13 14">
    <name type="scientific">Eptatretus burgeri</name>
    <name type="common">Inshore hagfish</name>
    <dbReference type="NCBI Taxonomy" id="7764"/>
    <lineage>
        <taxon>Eukaryota</taxon>
        <taxon>Metazoa</taxon>
        <taxon>Chordata</taxon>
        <taxon>Craniata</taxon>
        <taxon>Vertebrata</taxon>
        <taxon>Cyclostomata</taxon>
        <taxon>Myxini</taxon>
        <taxon>Myxiniformes</taxon>
        <taxon>Myxinidae</taxon>
        <taxon>Eptatretinae</taxon>
        <taxon>Eptatretus</taxon>
    </lineage>
</organism>
<keyword evidence="6" id="KW-0809">Transit peptide</keyword>
<dbReference type="GO" id="GO:0045277">
    <property type="term" value="C:respiratory chain complex IV"/>
    <property type="evidence" value="ECO:0007669"/>
    <property type="project" value="TreeGrafter"/>
</dbReference>
<keyword evidence="9 12" id="KW-0472">Membrane</keyword>
<dbReference type="Pfam" id="PF05392">
    <property type="entry name" value="COX7B"/>
    <property type="match status" value="1"/>
</dbReference>
<dbReference type="InterPro" id="IPR023272">
    <property type="entry name" value="Cyt_c_oxidase_suVIIB_dom_sf"/>
</dbReference>
<protein>
    <recommendedName>
        <fullName evidence="10">Cytochrome c oxidase subunit 7B, mitochondrial</fullName>
    </recommendedName>
    <alternativeName>
        <fullName evidence="11">Cytochrome c oxidase polypeptide VIIb</fullName>
    </alternativeName>
</protein>